<dbReference type="OrthoDB" id="2655838at2"/>
<keyword evidence="5 7" id="KW-0472">Membrane</keyword>
<evidence type="ECO:0000256" key="2">
    <source>
        <dbReference type="ARBA" id="ARBA00022475"/>
    </source>
</evidence>
<evidence type="ECO:0000256" key="4">
    <source>
        <dbReference type="ARBA" id="ARBA00022989"/>
    </source>
</evidence>
<dbReference type="InterPro" id="IPR018513">
    <property type="entry name" value="Cell_synthase_bac"/>
</dbReference>
<dbReference type="Pfam" id="PF03170">
    <property type="entry name" value="BcsB"/>
    <property type="match status" value="1"/>
</dbReference>
<comment type="subcellular location">
    <subcellularLocation>
        <location evidence="1">Cell membrane</location>
        <topology evidence="1">Single-pass membrane protein</topology>
    </subcellularLocation>
</comment>
<comment type="caution">
    <text evidence="8">The sequence shown here is derived from an EMBL/GenBank/DDBJ whole genome shotgun (WGS) entry which is preliminary data.</text>
</comment>
<evidence type="ECO:0008006" key="10">
    <source>
        <dbReference type="Google" id="ProtNLM"/>
    </source>
</evidence>
<dbReference type="EMBL" id="MCIA01000031">
    <property type="protein sequence ID" value="RKD30198.1"/>
    <property type="molecule type" value="Genomic_DNA"/>
</dbReference>
<gene>
    <name evidence="8" type="ORF">BET01_06285</name>
</gene>
<keyword evidence="4 7" id="KW-1133">Transmembrane helix</keyword>
<evidence type="ECO:0000313" key="9">
    <source>
        <dbReference type="Proteomes" id="UP000284277"/>
    </source>
</evidence>
<organism evidence="8 9">
    <name type="scientific">Lacrimispora algidixylanolytica</name>
    <dbReference type="NCBI Taxonomy" id="94868"/>
    <lineage>
        <taxon>Bacteria</taxon>
        <taxon>Bacillati</taxon>
        <taxon>Bacillota</taxon>
        <taxon>Clostridia</taxon>
        <taxon>Lachnospirales</taxon>
        <taxon>Lachnospiraceae</taxon>
        <taxon>Lacrimispora</taxon>
    </lineage>
</organism>
<dbReference type="PANTHER" id="PTHR39083">
    <property type="entry name" value="CYCLIC DI-GMP-BINDING PROTEIN"/>
    <property type="match status" value="1"/>
</dbReference>
<dbReference type="GO" id="GO:0006011">
    <property type="term" value="P:UDP-alpha-D-glucose metabolic process"/>
    <property type="evidence" value="ECO:0007669"/>
    <property type="project" value="InterPro"/>
</dbReference>
<sequence>MKIRKMIGLYLAMVLFFVAGMPEKSFADIRPTTQTEAASRMPTDGETPGIEGNPSVIRGNGAMAGEGISQEPVIDPANASKPDVSEPIYDPTSYTKDDFFAQKTLKGIYSSTELYFYVPNYWDVKYVYAQVQYDVSQLVEGKSSSVTFSINNVPIQSYKLEYKNGSPQIVYVKIPMSEVRMGFNSVSISAYARLFDEEGCVDDDSDANWLRIDGTSHIRSGYEAKDPEHTISYFPYPFMSTYNPTGEGLSIAVSDQAANGEVGAAMNLMADLSSETKQENNIQVCLLSDLANKNPTRTILVSIYDNLPQEYKDLVLKAPDTTENATVTFTNDLKGNPLLIITSMSEDSLMEAAYMLMDENRVKQESGNIASVEKGSAQLAVNAGKQSDMMAGNYTLGDIMGRGLTYVGPFHQENYIYLPVSQDFVLSDGGKLALKFRYSENLDFTRSLMTVYWGDVPVASRRLSKENASGDEFNFEIPGDMVGTAANSIKISFDLEITDLICTPRQGDMPWAYVSKESTIFLPPSSDTSLFFDLIGSPFRNQGKFNNVMMVVSDQPSGDELNLFGQVVAMYGNGIKPYGSFLVRKASEFKKDDGDYNLITAGTFGGNALLPQINDKLSFKYSPDGAGFESNEQLILSKEYAGQIGVLQLLKSPFSLNRGMLAVTGSSAQTLLHIQEFLRHSKQRNELTKDCVIVAPDFHTTAFQFLQGTAVKAEPAPLEKLVQNKRSVIFTIIATSAMSMMLIGVIIILIRIRMYRKRNE</sequence>
<dbReference type="AlphaFoldDB" id="A0A419SYI9"/>
<dbReference type="Proteomes" id="UP000284277">
    <property type="component" value="Unassembled WGS sequence"/>
</dbReference>
<feature type="transmembrane region" description="Helical" evidence="7">
    <location>
        <begin position="728"/>
        <end position="750"/>
    </location>
</feature>
<evidence type="ECO:0000256" key="5">
    <source>
        <dbReference type="ARBA" id="ARBA00023136"/>
    </source>
</evidence>
<name>A0A419SYI9_9FIRM</name>
<keyword evidence="9" id="KW-1185">Reference proteome</keyword>
<reference evidence="8 9" key="1">
    <citation type="submission" date="2016-08" db="EMBL/GenBank/DDBJ databases">
        <title>A new outlook on sporulation: Clostridium algidixylanolyticum.</title>
        <authorList>
            <person name="Poppleton D.I."/>
            <person name="Gribaldo S."/>
        </authorList>
    </citation>
    <scope>NUCLEOTIDE SEQUENCE [LARGE SCALE GENOMIC DNA]</scope>
    <source>
        <strain evidence="8 9">SPL73</strain>
    </source>
</reference>
<keyword evidence="3 7" id="KW-0812">Transmembrane</keyword>
<dbReference type="PANTHER" id="PTHR39083:SF1">
    <property type="entry name" value="CYCLIC DI-GMP-BINDING PROTEIN"/>
    <property type="match status" value="1"/>
</dbReference>
<feature type="region of interest" description="Disordered" evidence="6">
    <location>
        <begin position="31"/>
        <end position="56"/>
    </location>
</feature>
<dbReference type="Gene3D" id="2.60.120.260">
    <property type="entry name" value="Galactose-binding domain-like"/>
    <property type="match status" value="2"/>
</dbReference>
<evidence type="ECO:0000256" key="6">
    <source>
        <dbReference type="SAM" id="MobiDB-lite"/>
    </source>
</evidence>
<accession>A0A419SYI9</accession>
<proteinExistence type="predicted"/>
<evidence type="ECO:0000256" key="7">
    <source>
        <dbReference type="SAM" id="Phobius"/>
    </source>
</evidence>
<dbReference type="RefSeq" id="WP_158585080.1">
    <property type="nucleotide sequence ID" value="NZ_MCIA01000031.1"/>
</dbReference>
<protein>
    <recommendedName>
        <fullName evidence="10">Cellulose synthase</fullName>
    </recommendedName>
</protein>
<dbReference type="GO" id="GO:0005886">
    <property type="term" value="C:plasma membrane"/>
    <property type="evidence" value="ECO:0007669"/>
    <property type="project" value="UniProtKB-SubCell"/>
</dbReference>
<keyword evidence="2" id="KW-1003">Cell membrane</keyword>
<evidence type="ECO:0000256" key="3">
    <source>
        <dbReference type="ARBA" id="ARBA00022692"/>
    </source>
</evidence>
<evidence type="ECO:0000313" key="8">
    <source>
        <dbReference type="EMBL" id="RKD30198.1"/>
    </source>
</evidence>
<evidence type="ECO:0000256" key="1">
    <source>
        <dbReference type="ARBA" id="ARBA00004162"/>
    </source>
</evidence>